<dbReference type="EMBL" id="MU118085">
    <property type="protein sequence ID" value="KAF9645594.1"/>
    <property type="molecule type" value="Genomic_DNA"/>
</dbReference>
<accession>A0ACB6Z790</accession>
<protein>
    <submittedName>
        <fullName evidence="1">Uncharacterized protein</fullName>
    </submittedName>
</protein>
<dbReference type="Proteomes" id="UP000886501">
    <property type="component" value="Unassembled WGS sequence"/>
</dbReference>
<comment type="caution">
    <text evidence="1">The sequence shown here is derived from an EMBL/GenBank/DDBJ whole genome shotgun (WGS) entry which is preliminary data.</text>
</comment>
<sequence length="142" mass="15704">MRVFLLGDAKSRRAPSRALPTRLIFSFTGPRLPPCEPPRLLRLRGLGVARVRLFFPFKVGGDLFSCALIHRFCKSFDDLTPTMAYGSPNTILIATSVGSHLSYMWTPWSVPLGDILPVFRGDVVVPRKSTSAIRSTSLQPST</sequence>
<gene>
    <name evidence="1" type="ORF">BDM02DRAFT_493270</name>
</gene>
<proteinExistence type="predicted"/>
<keyword evidence="2" id="KW-1185">Reference proteome</keyword>
<name>A0ACB6Z790_THEGA</name>
<reference evidence="1" key="1">
    <citation type="submission" date="2019-10" db="EMBL/GenBank/DDBJ databases">
        <authorList>
            <consortium name="DOE Joint Genome Institute"/>
            <person name="Kuo A."/>
            <person name="Miyauchi S."/>
            <person name="Kiss E."/>
            <person name="Drula E."/>
            <person name="Kohler A."/>
            <person name="Sanchez-Garcia M."/>
            <person name="Andreopoulos B."/>
            <person name="Barry K.W."/>
            <person name="Bonito G."/>
            <person name="Buee M."/>
            <person name="Carver A."/>
            <person name="Chen C."/>
            <person name="Cichocki N."/>
            <person name="Clum A."/>
            <person name="Culley D."/>
            <person name="Crous P.W."/>
            <person name="Fauchery L."/>
            <person name="Girlanda M."/>
            <person name="Hayes R."/>
            <person name="Keri Z."/>
            <person name="Labutti K."/>
            <person name="Lipzen A."/>
            <person name="Lombard V."/>
            <person name="Magnuson J."/>
            <person name="Maillard F."/>
            <person name="Morin E."/>
            <person name="Murat C."/>
            <person name="Nolan M."/>
            <person name="Ohm R."/>
            <person name="Pangilinan J."/>
            <person name="Pereira M."/>
            <person name="Perotto S."/>
            <person name="Peter M."/>
            <person name="Riley R."/>
            <person name="Sitrit Y."/>
            <person name="Stielow B."/>
            <person name="Szollosi G."/>
            <person name="Zifcakova L."/>
            <person name="Stursova M."/>
            <person name="Spatafora J.W."/>
            <person name="Tedersoo L."/>
            <person name="Vaario L.-M."/>
            <person name="Yamada A."/>
            <person name="Yan M."/>
            <person name="Wang P."/>
            <person name="Xu J."/>
            <person name="Bruns T."/>
            <person name="Baldrian P."/>
            <person name="Vilgalys R."/>
            <person name="Henrissat B."/>
            <person name="Grigoriev I.V."/>
            <person name="Hibbett D."/>
            <person name="Nagy L.G."/>
            <person name="Martin F.M."/>
        </authorList>
    </citation>
    <scope>NUCLEOTIDE SEQUENCE</scope>
    <source>
        <strain evidence="1">P2</strain>
    </source>
</reference>
<organism evidence="1 2">
    <name type="scientific">Thelephora ganbajun</name>
    <name type="common">Ganba fungus</name>
    <dbReference type="NCBI Taxonomy" id="370292"/>
    <lineage>
        <taxon>Eukaryota</taxon>
        <taxon>Fungi</taxon>
        <taxon>Dikarya</taxon>
        <taxon>Basidiomycota</taxon>
        <taxon>Agaricomycotina</taxon>
        <taxon>Agaricomycetes</taxon>
        <taxon>Thelephorales</taxon>
        <taxon>Thelephoraceae</taxon>
        <taxon>Thelephora</taxon>
    </lineage>
</organism>
<reference evidence="1" key="2">
    <citation type="journal article" date="2020" name="Nat. Commun.">
        <title>Large-scale genome sequencing of mycorrhizal fungi provides insights into the early evolution of symbiotic traits.</title>
        <authorList>
            <person name="Miyauchi S."/>
            <person name="Kiss E."/>
            <person name="Kuo A."/>
            <person name="Drula E."/>
            <person name="Kohler A."/>
            <person name="Sanchez-Garcia M."/>
            <person name="Morin E."/>
            <person name="Andreopoulos B."/>
            <person name="Barry K.W."/>
            <person name="Bonito G."/>
            <person name="Buee M."/>
            <person name="Carver A."/>
            <person name="Chen C."/>
            <person name="Cichocki N."/>
            <person name="Clum A."/>
            <person name="Culley D."/>
            <person name="Crous P.W."/>
            <person name="Fauchery L."/>
            <person name="Girlanda M."/>
            <person name="Hayes R.D."/>
            <person name="Keri Z."/>
            <person name="LaButti K."/>
            <person name="Lipzen A."/>
            <person name="Lombard V."/>
            <person name="Magnuson J."/>
            <person name="Maillard F."/>
            <person name="Murat C."/>
            <person name="Nolan M."/>
            <person name="Ohm R.A."/>
            <person name="Pangilinan J."/>
            <person name="Pereira M.F."/>
            <person name="Perotto S."/>
            <person name="Peter M."/>
            <person name="Pfister S."/>
            <person name="Riley R."/>
            <person name="Sitrit Y."/>
            <person name="Stielow J.B."/>
            <person name="Szollosi G."/>
            <person name="Zifcakova L."/>
            <person name="Stursova M."/>
            <person name="Spatafora J.W."/>
            <person name="Tedersoo L."/>
            <person name="Vaario L.M."/>
            <person name="Yamada A."/>
            <person name="Yan M."/>
            <person name="Wang P."/>
            <person name="Xu J."/>
            <person name="Bruns T."/>
            <person name="Baldrian P."/>
            <person name="Vilgalys R."/>
            <person name="Dunand C."/>
            <person name="Henrissat B."/>
            <person name="Grigoriev I.V."/>
            <person name="Hibbett D."/>
            <person name="Nagy L.G."/>
            <person name="Martin F.M."/>
        </authorList>
    </citation>
    <scope>NUCLEOTIDE SEQUENCE</scope>
    <source>
        <strain evidence="1">P2</strain>
    </source>
</reference>
<evidence type="ECO:0000313" key="1">
    <source>
        <dbReference type="EMBL" id="KAF9645594.1"/>
    </source>
</evidence>
<evidence type="ECO:0000313" key="2">
    <source>
        <dbReference type="Proteomes" id="UP000886501"/>
    </source>
</evidence>